<dbReference type="RefSeq" id="WP_136141641.1">
    <property type="nucleotide sequence ID" value="NZ_CP039247.1"/>
</dbReference>
<dbReference type="InterPro" id="IPR003439">
    <property type="entry name" value="ABC_transporter-like_ATP-bd"/>
</dbReference>
<organism evidence="6 7">
    <name type="scientific">Corynebacterium endometrii</name>
    <dbReference type="NCBI Taxonomy" id="2488819"/>
    <lineage>
        <taxon>Bacteria</taxon>
        <taxon>Bacillati</taxon>
        <taxon>Actinomycetota</taxon>
        <taxon>Actinomycetes</taxon>
        <taxon>Mycobacteriales</taxon>
        <taxon>Corynebacteriaceae</taxon>
        <taxon>Corynebacterium</taxon>
    </lineage>
</organism>
<accession>A0A4P7QJ77</accession>
<dbReference type="Proteomes" id="UP000296352">
    <property type="component" value="Chromosome"/>
</dbReference>
<sequence length="500" mass="52614">MSMLTVTDLRVGAPLGGQGAEILHGVSFALEPGTRLGLIGESGSGKSMTALAIIGLLGAGLEASGSVRLDDRELLSLDDREMRRLRGKRIAMVFQEPMNALDPLMRVGKQLEFAIPPSSDATVDTLMELVSLDAALATRFPHELSGGQRQRVMIAMAMAGDPDVLICDEPTTALDATTEAGVLEVIDELVATRGTALLFISHDLHVVARLCPQVAVMRQGEIVETGATSTVLAAPQHPYTQALVDAARPGRAAAPTAADGPAAITIRDLSVAFGPVTALAGVNLRVARGQRVGVVGGSGSGKTTLLNIVAGLSSPTSGTVEVNGRVQMVFQDPQGSLNPRLPIWKTIAEGLPGRTPKARARELVGRVLGDVGIESAAMDRYPHEFSGGQRQRISIARAVIGEPDILLADEAVSALDVSVRAQILELLEQLADKYGLTLVFVTHDLPVIRRICSDVAVMASGRIVEAGPVSQVWDNPQHEYTKALLDAAHLAPPSEDVTGR</sequence>
<dbReference type="InterPro" id="IPR013563">
    <property type="entry name" value="Oligopep_ABC_C"/>
</dbReference>
<evidence type="ECO:0000256" key="3">
    <source>
        <dbReference type="ARBA" id="ARBA00022741"/>
    </source>
</evidence>
<evidence type="ECO:0000313" key="6">
    <source>
        <dbReference type="EMBL" id="QCB28984.1"/>
    </source>
</evidence>
<proteinExistence type="inferred from homology"/>
<evidence type="ECO:0000256" key="1">
    <source>
        <dbReference type="ARBA" id="ARBA00005417"/>
    </source>
</evidence>
<dbReference type="PROSITE" id="PS50893">
    <property type="entry name" value="ABC_TRANSPORTER_2"/>
    <property type="match status" value="2"/>
</dbReference>
<evidence type="ECO:0000256" key="2">
    <source>
        <dbReference type="ARBA" id="ARBA00022448"/>
    </source>
</evidence>
<protein>
    <submittedName>
        <fullName evidence="6">Glutathione import ATP-binding protein GsiA</fullName>
        <ecNumber evidence="6">3.6.3.-</ecNumber>
    </submittedName>
</protein>
<dbReference type="PROSITE" id="PS00211">
    <property type="entry name" value="ABC_TRANSPORTER_1"/>
    <property type="match status" value="2"/>
</dbReference>
<dbReference type="EMBL" id="CP039247">
    <property type="protein sequence ID" value="QCB28984.1"/>
    <property type="molecule type" value="Genomic_DNA"/>
</dbReference>
<dbReference type="InterPro" id="IPR050319">
    <property type="entry name" value="ABC_transp_ATP-bind"/>
</dbReference>
<dbReference type="InterPro" id="IPR003593">
    <property type="entry name" value="AAA+_ATPase"/>
</dbReference>
<dbReference type="Pfam" id="PF00005">
    <property type="entry name" value="ABC_tran"/>
    <property type="match status" value="2"/>
</dbReference>
<gene>
    <name evidence="6" type="primary">gsiA2</name>
    <name evidence="6" type="ORF">CENDO_08570</name>
</gene>
<keyword evidence="7" id="KW-1185">Reference proteome</keyword>
<dbReference type="KEGG" id="cee:CENDO_08570"/>
<keyword evidence="2" id="KW-0813">Transport</keyword>
<dbReference type="GO" id="GO:0016887">
    <property type="term" value="F:ATP hydrolysis activity"/>
    <property type="evidence" value="ECO:0007669"/>
    <property type="project" value="InterPro"/>
</dbReference>
<dbReference type="CDD" id="cd03257">
    <property type="entry name" value="ABC_NikE_OppD_transporters"/>
    <property type="match status" value="2"/>
</dbReference>
<name>A0A4P7QJ77_9CORY</name>
<feature type="domain" description="ABC transporter" evidence="5">
    <location>
        <begin position="264"/>
        <end position="485"/>
    </location>
</feature>
<feature type="domain" description="ABC transporter" evidence="5">
    <location>
        <begin position="4"/>
        <end position="244"/>
    </location>
</feature>
<dbReference type="GO" id="GO:0015833">
    <property type="term" value="P:peptide transport"/>
    <property type="evidence" value="ECO:0007669"/>
    <property type="project" value="InterPro"/>
</dbReference>
<comment type="similarity">
    <text evidence="1">Belongs to the ABC transporter superfamily.</text>
</comment>
<dbReference type="Gene3D" id="3.40.50.300">
    <property type="entry name" value="P-loop containing nucleotide triphosphate hydrolases"/>
    <property type="match status" value="2"/>
</dbReference>
<reference evidence="6 7" key="1">
    <citation type="submission" date="2019-04" db="EMBL/GenBank/DDBJ databases">
        <title>Corynebacterium endometrii sp. nov., isolated from the uterus of a cow with endometritis.</title>
        <authorList>
            <person name="Ballas P."/>
            <person name="Ruckert C."/>
            <person name="Wagener K."/>
            <person name="Drillich M."/>
            <person name="Kaempfer P."/>
            <person name="Busse H.-J."/>
            <person name="Ehling-Schulz M."/>
        </authorList>
    </citation>
    <scope>NUCLEOTIDE SEQUENCE [LARGE SCALE GENOMIC DNA]</scope>
    <source>
        <strain evidence="6 7">LMM-1653</strain>
    </source>
</reference>
<dbReference type="GO" id="GO:0055085">
    <property type="term" value="P:transmembrane transport"/>
    <property type="evidence" value="ECO:0007669"/>
    <property type="project" value="UniProtKB-ARBA"/>
</dbReference>
<dbReference type="SUPFAM" id="SSF52540">
    <property type="entry name" value="P-loop containing nucleoside triphosphate hydrolases"/>
    <property type="match status" value="2"/>
</dbReference>
<dbReference type="InterPro" id="IPR027417">
    <property type="entry name" value="P-loop_NTPase"/>
</dbReference>
<dbReference type="Pfam" id="PF08352">
    <property type="entry name" value="oligo_HPY"/>
    <property type="match status" value="2"/>
</dbReference>
<dbReference type="SMART" id="SM00382">
    <property type="entry name" value="AAA"/>
    <property type="match status" value="2"/>
</dbReference>
<dbReference type="InterPro" id="IPR017871">
    <property type="entry name" value="ABC_transporter-like_CS"/>
</dbReference>
<dbReference type="AlphaFoldDB" id="A0A4P7QJ77"/>
<dbReference type="PANTHER" id="PTHR43776">
    <property type="entry name" value="TRANSPORT ATP-BINDING PROTEIN"/>
    <property type="match status" value="1"/>
</dbReference>
<evidence type="ECO:0000256" key="4">
    <source>
        <dbReference type="ARBA" id="ARBA00022840"/>
    </source>
</evidence>
<keyword evidence="4 6" id="KW-0067">ATP-binding</keyword>
<evidence type="ECO:0000259" key="5">
    <source>
        <dbReference type="PROSITE" id="PS50893"/>
    </source>
</evidence>
<keyword evidence="6" id="KW-0378">Hydrolase</keyword>
<keyword evidence="3" id="KW-0547">Nucleotide-binding</keyword>
<dbReference type="GO" id="GO:0005524">
    <property type="term" value="F:ATP binding"/>
    <property type="evidence" value="ECO:0007669"/>
    <property type="project" value="UniProtKB-KW"/>
</dbReference>
<evidence type="ECO:0000313" key="7">
    <source>
        <dbReference type="Proteomes" id="UP000296352"/>
    </source>
</evidence>
<dbReference type="OrthoDB" id="8036461at2"/>
<dbReference type="PANTHER" id="PTHR43776:SF7">
    <property type="entry name" value="D,D-DIPEPTIDE TRANSPORT ATP-BINDING PROTEIN DDPF-RELATED"/>
    <property type="match status" value="1"/>
</dbReference>
<dbReference type="EC" id="3.6.3.-" evidence="6"/>